<feature type="transmembrane region" description="Helical" evidence="1">
    <location>
        <begin position="133"/>
        <end position="155"/>
    </location>
</feature>
<keyword evidence="1" id="KW-1133">Transmembrane helix</keyword>
<dbReference type="Pfam" id="PF02681">
    <property type="entry name" value="DUF212"/>
    <property type="match status" value="1"/>
</dbReference>
<accession>A0A377GVU9</accession>
<keyword evidence="3" id="KW-1185">Reference proteome</keyword>
<proteinExistence type="predicted"/>
<keyword evidence="1" id="KW-0472">Membrane</keyword>
<dbReference type="PANTHER" id="PTHR31446:SF29">
    <property type="entry name" value="ACID PHOSPHATASE_VANADIUM-DEPENDENT HALOPEROXIDASE-RELATED PROTEIN"/>
    <property type="match status" value="1"/>
</dbReference>
<evidence type="ECO:0000313" key="2">
    <source>
        <dbReference type="EMBL" id="STO30882.1"/>
    </source>
</evidence>
<dbReference type="RefSeq" id="WP_115268692.1">
    <property type="nucleotide sequence ID" value="NZ_CASFEE010000017.1"/>
</dbReference>
<dbReference type="InterPro" id="IPR003832">
    <property type="entry name" value="DUF212"/>
</dbReference>
<dbReference type="EMBL" id="UGGU01000003">
    <property type="protein sequence ID" value="STO30882.1"/>
    <property type="molecule type" value="Genomic_DNA"/>
</dbReference>
<evidence type="ECO:0000256" key="1">
    <source>
        <dbReference type="SAM" id="Phobius"/>
    </source>
</evidence>
<sequence>MNHGIIFGNRILDIVFIAWFIAQFYKVLSTFFIDKKFDIKRMWETGGMPSSHSSTVSCLTTCIGICYGVSSDIFAIAIVFSVIVMYDATGIRRAAGKQAGVINQFIEKIPLMLGEKRYERYFGKEKSEKLKELLGHTPFEVLIGCILGIVVALIFTDYLQG</sequence>
<dbReference type="OrthoDB" id="9792681at2"/>
<gene>
    <name evidence="2" type="ORF">NCTC10723_00312</name>
</gene>
<dbReference type="AlphaFoldDB" id="A0A377GVU9"/>
<dbReference type="Proteomes" id="UP000255328">
    <property type="component" value="Unassembled WGS sequence"/>
</dbReference>
<name>A0A377GVU9_9FUSO</name>
<organism evidence="2 3">
    <name type="scientific">Fusobacterium necrogenes</name>
    <dbReference type="NCBI Taxonomy" id="858"/>
    <lineage>
        <taxon>Bacteria</taxon>
        <taxon>Fusobacteriati</taxon>
        <taxon>Fusobacteriota</taxon>
        <taxon>Fusobacteriia</taxon>
        <taxon>Fusobacteriales</taxon>
        <taxon>Fusobacteriaceae</taxon>
        <taxon>Fusobacterium</taxon>
    </lineage>
</organism>
<reference evidence="2 3" key="1">
    <citation type="submission" date="2018-06" db="EMBL/GenBank/DDBJ databases">
        <authorList>
            <consortium name="Pathogen Informatics"/>
            <person name="Doyle S."/>
        </authorList>
    </citation>
    <scope>NUCLEOTIDE SEQUENCE [LARGE SCALE GENOMIC DNA]</scope>
    <source>
        <strain evidence="2 3">NCTC10723</strain>
    </source>
</reference>
<feature type="transmembrane region" description="Helical" evidence="1">
    <location>
        <begin position="12"/>
        <end position="33"/>
    </location>
</feature>
<protein>
    <submittedName>
        <fullName evidence="2">Divergent PAP2 family</fullName>
    </submittedName>
</protein>
<feature type="transmembrane region" description="Helical" evidence="1">
    <location>
        <begin position="53"/>
        <end position="86"/>
    </location>
</feature>
<evidence type="ECO:0000313" key="3">
    <source>
        <dbReference type="Proteomes" id="UP000255328"/>
    </source>
</evidence>
<keyword evidence="1" id="KW-0812">Transmembrane</keyword>
<dbReference type="PANTHER" id="PTHR31446">
    <property type="entry name" value="ACID PHOSPHATASE/VANADIUM-DEPENDENT HALOPEROXIDASE-RELATED PROTEIN"/>
    <property type="match status" value="1"/>
</dbReference>